<accession>A0A5B6VUH6</accession>
<reference evidence="3" key="1">
    <citation type="journal article" date="2019" name="Plant Biotechnol. J.">
        <title>Genome sequencing of the Australian wild diploid species Gossypium australe highlights disease resistance and delayed gland morphogenesis.</title>
        <authorList>
            <person name="Cai Y."/>
            <person name="Cai X."/>
            <person name="Wang Q."/>
            <person name="Wang P."/>
            <person name="Zhang Y."/>
            <person name="Cai C."/>
            <person name="Xu Y."/>
            <person name="Wang K."/>
            <person name="Zhou Z."/>
            <person name="Wang C."/>
            <person name="Geng S."/>
            <person name="Li B."/>
            <person name="Dong Q."/>
            <person name="Hou Y."/>
            <person name="Wang H."/>
            <person name="Ai P."/>
            <person name="Liu Z."/>
            <person name="Yi F."/>
            <person name="Sun M."/>
            <person name="An G."/>
            <person name="Cheng J."/>
            <person name="Zhang Y."/>
            <person name="Shi Q."/>
            <person name="Xie Y."/>
            <person name="Shi X."/>
            <person name="Chang Y."/>
            <person name="Huang F."/>
            <person name="Chen Y."/>
            <person name="Hong S."/>
            <person name="Mi L."/>
            <person name="Sun Q."/>
            <person name="Zhang L."/>
            <person name="Zhou B."/>
            <person name="Peng R."/>
            <person name="Zhang X."/>
            <person name="Liu F."/>
        </authorList>
    </citation>
    <scope>NUCLEOTIDE SEQUENCE [LARGE SCALE GENOMIC DNA]</scope>
    <source>
        <strain evidence="3">cv. PA1801</strain>
    </source>
</reference>
<dbReference type="InterPro" id="IPR050550">
    <property type="entry name" value="SEC23_SEC24_subfamily"/>
</dbReference>
<dbReference type="Gene3D" id="2.60.40.1670">
    <property type="entry name" value="beta-sandwich domain of Sec23/24"/>
    <property type="match status" value="1"/>
</dbReference>
<dbReference type="GO" id="GO:0030127">
    <property type="term" value="C:COPII vesicle coat"/>
    <property type="evidence" value="ECO:0007669"/>
    <property type="project" value="TreeGrafter"/>
</dbReference>
<dbReference type="PANTHER" id="PTHR13803:SF39">
    <property type="entry name" value="SECRETORY 24AB, ISOFORM A"/>
    <property type="match status" value="1"/>
</dbReference>
<dbReference type="SUPFAM" id="SSF81995">
    <property type="entry name" value="beta-sandwich domain of Sec23/24"/>
    <property type="match status" value="1"/>
</dbReference>
<name>A0A5B6VUH6_9ROSI</name>
<keyword evidence="3" id="KW-1185">Reference proteome</keyword>
<comment type="caution">
    <text evidence="2">The sequence shown here is derived from an EMBL/GenBank/DDBJ whole genome shotgun (WGS) entry which is preliminary data.</text>
</comment>
<feature type="domain" description="Sec23/Sec24 beta-sandwich" evidence="1">
    <location>
        <begin position="101"/>
        <end position="189"/>
    </location>
</feature>
<dbReference type="GO" id="GO:0090110">
    <property type="term" value="P:COPII-coated vesicle cargo loading"/>
    <property type="evidence" value="ECO:0007669"/>
    <property type="project" value="TreeGrafter"/>
</dbReference>
<evidence type="ECO:0000313" key="2">
    <source>
        <dbReference type="EMBL" id="KAA3472562.1"/>
    </source>
</evidence>
<dbReference type="Proteomes" id="UP000325315">
    <property type="component" value="Unassembled WGS sequence"/>
</dbReference>
<dbReference type="Pfam" id="PF08033">
    <property type="entry name" value="Sec23_BS"/>
    <property type="match status" value="1"/>
</dbReference>
<organism evidence="2 3">
    <name type="scientific">Gossypium australe</name>
    <dbReference type="NCBI Taxonomy" id="47621"/>
    <lineage>
        <taxon>Eukaryota</taxon>
        <taxon>Viridiplantae</taxon>
        <taxon>Streptophyta</taxon>
        <taxon>Embryophyta</taxon>
        <taxon>Tracheophyta</taxon>
        <taxon>Spermatophyta</taxon>
        <taxon>Magnoliopsida</taxon>
        <taxon>eudicotyledons</taxon>
        <taxon>Gunneridae</taxon>
        <taxon>Pentapetalae</taxon>
        <taxon>rosids</taxon>
        <taxon>malvids</taxon>
        <taxon>Malvales</taxon>
        <taxon>Malvaceae</taxon>
        <taxon>Malvoideae</taxon>
        <taxon>Gossypium</taxon>
    </lineage>
</organism>
<protein>
    <submittedName>
        <fullName evidence="2">Protein transport protein Sec24-like</fullName>
    </submittedName>
</protein>
<dbReference type="GO" id="GO:0000149">
    <property type="term" value="F:SNARE binding"/>
    <property type="evidence" value="ECO:0007669"/>
    <property type="project" value="TreeGrafter"/>
</dbReference>
<evidence type="ECO:0000313" key="3">
    <source>
        <dbReference type="Proteomes" id="UP000325315"/>
    </source>
</evidence>
<proteinExistence type="predicted"/>
<sequence>MAADLTKYQIGVNVYAFSDKYTDIASLGAKIHILLSTLGLKVTLKYRGAFDDTSSLFFEFQCRNPGKVPGGQVYYYPNFQSSIHGENLRHELARDLTRETAWEAVMRIRCGKGIQCTSYHGNFMLRSTDLLALPTVDCDKAYAVQLSLEETLLTTQTVYFQAVLLYPLSGYTASCGERLIRVHTAAASVVSDLGEMYR</sequence>
<dbReference type="OrthoDB" id="49016at2759"/>
<dbReference type="GO" id="GO:0070971">
    <property type="term" value="C:endoplasmic reticulum exit site"/>
    <property type="evidence" value="ECO:0007669"/>
    <property type="project" value="TreeGrafter"/>
</dbReference>
<evidence type="ECO:0000259" key="1">
    <source>
        <dbReference type="Pfam" id="PF08033"/>
    </source>
</evidence>
<dbReference type="GO" id="GO:0008270">
    <property type="term" value="F:zinc ion binding"/>
    <property type="evidence" value="ECO:0007669"/>
    <property type="project" value="TreeGrafter"/>
</dbReference>
<dbReference type="PANTHER" id="PTHR13803">
    <property type="entry name" value="SEC24-RELATED PROTEIN"/>
    <property type="match status" value="1"/>
</dbReference>
<dbReference type="AlphaFoldDB" id="A0A5B6VUH6"/>
<gene>
    <name evidence="2" type="ORF">EPI10_023033</name>
</gene>
<dbReference type="InterPro" id="IPR012990">
    <property type="entry name" value="Beta-sandwich_Sec23_24"/>
</dbReference>
<dbReference type="EMBL" id="SMMG02000005">
    <property type="protein sequence ID" value="KAA3472562.1"/>
    <property type="molecule type" value="Genomic_DNA"/>
</dbReference>